<dbReference type="GO" id="GO:0005975">
    <property type="term" value="P:carbohydrate metabolic process"/>
    <property type="evidence" value="ECO:0007669"/>
    <property type="project" value="InterPro"/>
</dbReference>
<name>A0A251YSR5_9MICO</name>
<evidence type="ECO:0000313" key="6">
    <source>
        <dbReference type="Proteomes" id="UP000195101"/>
    </source>
</evidence>
<dbReference type="InterPro" id="IPR036962">
    <property type="entry name" value="Glyco_hydro_3_N_sf"/>
</dbReference>
<dbReference type="Gene3D" id="3.20.20.300">
    <property type="entry name" value="Glycoside hydrolase, family 3, N-terminal domain"/>
    <property type="match status" value="1"/>
</dbReference>
<comment type="similarity">
    <text evidence="1">Belongs to the glycosyl hydrolase 3 family.</text>
</comment>
<dbReference type="InterPro" id="IPR017853">
    <property type="entry name" value="GH"/>
</dbReference>
<dbReference type="EMBL" id="MDJZ01000005">
    <property type="protein sequence ID" value="OUE27183.1"/>
    <property type="molecule type" value="Genomic_DNA"/>
</dbReference>
<dbReference type="InterPro" id="IPR002772">
    <property type="entry name" value="Glyco_hydro_3_C"/>
</dbReference>
<evidence type="ECO:0000256" key="1">
    <source>
        <dbReference type="ARBA" id="ARBA00005336"/>
    </source>
</evidence>
<evidence type="ECO:0000256" key="2">
    <source>
        <dbReference type="ARBA" id="ARBA00022801"/>
    </source>
</evidence>
<dbReference type="AlphaFoldDB" id="A0A251YSR5"/>
<dbReference type="Gene3D" id="2.60.40.10">
    <property type="entry name" value="Immunoglobulins"/>
    <property type="match status" value="1"/>
</dbReference>
<dbReference type="SUPFAM" id="SSF56988">
    <property type="entry name" value="Anthrax protective antigen"/>
    <property type="match status" value="1"/>
</dbReference>
<accession>A0A251YSR5</accession>
<dbReference type="InterPro" id="IPR013783">
    <property type="entry name" value="Ig-like_fold"/>
</dbReference>
<dbReference type="Pfam" id="PF01915">
    <property type="entry name" value="Glyco_hydro_3_C"/>
    <property type="match status" value="1"/>
</dbReference>
<protein>
    <submittedName>
        <fullName evidence="5">Thermostable beta-glucosidase B</fullName>
    </submittedName>
</protein>
<sequence>MSAAPDPEATRLTTTTTTTGGEQDRSDADVPRGAPMDPHDTAPHDTAPHAPTPLDPDTTRLEELAGRLTLEQKVQLVTGRDFWTTWPVEGIGLRRMLVSDGPSGVRGEVWDERSPSLNLPSASALSSSWDTGIAARYGRASAVEARRKGVDVVLGPTINLHRSPYGGRHFEAFSEDPLLTADLAAAYVRGVQENGVGATPKHYVANEYETDRFTADSVVSERALRELYLAAFEKAVVESRAWLVMSSYNSINGVTSTENDLLETPLNSEWGFDGVVVSDWTGVRSVDAARASQDLEMPGPVGAWGDALLEAVRDGRVPEADLDRKVIRLLRLAARVGALDGFDAVAPAPVEVEDGVAFARTAAAAGTVLVRNEDAILPLDASALRSVAVIGHNAVEARTQGGGSATVIPEHVVTPLDGIRQALGDGVDVRYARGAVVQKGIQELPLAEIRNPRTGGPGALVRFLDADGAEVFAEDRRATTLMYFGGDAPTGTAAVIEITARWTPSETGEVLFGFSAAGRGRVHADGELLREDGAAPVGMDLGASLMSPPSISAPVAAVAGQPVDLKVEFELTSMPGGLAGILGITVGLEADESEPERLLDEAVEAAAGADVAIVVVGTNAQVESEGFDRDSLALPGRQDELVRRVAARNPRTIVVVNSGSPVLLPWRDDVQALLLAWFGGQEFGGALADVLFGDVEPGGRLPTTWPAAEEDVPVRSVTPVDGKVVYDEGIHVGHRAWLRSGATPAYEFGHGLGYTTHALDDLRVVEDGQGGITATVAVTNTGDRQGKQVVQAYLSRAGSAVDRPVRWLAGFASVELEAGASADVAVAIGARAFAHWDGGWQREPGAFRLHVGTSVTATPLEAEVDPAA</sequence>
<comment type="caution">
    <text evidence="5">The sequence shown here is derived from an EMBL/GenBank/DDBJ whole genome shotgun (WGS) entry which is preliminary data.</text>
</comment>
<dbReference type="PROSITE" id="PS51820">
    <property type="entry name" value="PA14"/>
    <property type="match status" value="1"/>
</dbReference>
<evidence type="ECO:0000259" key="4">
    <source>
        <dbReference type="PROSITE" id="PS51820"/>
    </source>
</evidence>
<dbReference type="GO" id="GO:0004553">
    <property type="term" value="F:hydrolase activity, hydrolyzing O-glycosyl compounds"/>
    <property type="evidence" value="ECO:0007669"/>
    <property type="project" value="InterPro"/>
</dbReference>
<dbReference type="InterPro" id="IPR037524">
    <property type="entry name" value="PA14/GLEYA"/>
</dbReference>
<dbReference type="Pfam" id="PF00933">
    <property type="entry name" value="Glyco_hydro_3"/>
    <property type="match status" value="1"/>
</dbReference>
<dbReference type="Gene3D" id="3.40.50.1700">
    <property type="entry name" value="Glycoside hydrolase family 3 C-terminal domain"/>
    <property type="match status" value="1"/>
</dbReference>
<dbReference type="InterPro" id="IPR036881">
    <property type="entry name" value="Glyco_hydro_3_C_sf"/>
</dbReference>
<gene>
    <name evidence="5" type="primary">bglB</name>
    <name evidence="5" type="ORF">BFL37_03625</name>
</gene>
<feature type="region of interest" description="Disordered" evidence="3">
    <location>
        <begin position="1"/>
        <end position="57"/>
    </location>
</feature>
<dbReference type="Pfam" id="PF14310">
    <property type="entry name" value="Fn3-like"/>
    <property type="match status" value="1"/>
</dbReference>
<dbReference type="PANTHER" id="PTHR42715">
    <property type="entry name" value="BETA-GLUCOSIDASE"/>
    <property type="match status" value="1"/>
</dbReference>
<dbReference type="Proteomes" id="UP000195101">
    <property type="component" value="Unassembled WGS sequence"/>
</dbReference>
<dbReference type="PANTHER" id="PTHR42715:SF10">
    <property type="entry name" value="BETA-GLUCOSIDASE"/>
    <property type="match status" value="1"/>
</dbReference>
<organism evidence="5 6">
    <name type="scientific">Clavibacter michiganensis</name>
    <dbReference type="NCBI Taxonomy" id="28447"/>
    <lineage>
        <taxon>Bacteria</taxon>
        <taxon>Bacillati</taxon>
        <taxon>Actinomycetota</taxon>
        <taxon>Actinomycetes</taxon>
        <taxon>Micrococcales</taxon>
        <taxon>Microbacteriaceae</taxon>
        <taxon>Clavibacter</taxon>
    </lineage>
</organism>
<reference evidence="5 6" key="1">
    <citation type="submission" date="2016-08" db="EMBL/GenBank/DDBJ databases">
        <title>Genome sequence of Clavibacter michiganensis spp strain CFBP8019.</title>
        <authorList>
            <person name="Thapa S.P."/>
            <person name="Coaker G."/>
            <person name="Jacques M.-A."/>
        </authorList>
    </citation>
    <scope>NUCLEOTIDE SEQUENCE [LARGE SCALE GENOMIC DNA]</scope>
    <source>
        <strain evidence="5">CFBP8019</strain>
    </source>
</reference>
<dbReference type="SUPFAM" id="SSF51445">
    <property type="entry name" value="(Trans)glycosidases"/>
    <property type="match status" value="1"/>
</dbReference>
<dbReference type="SUPFAM" id="SSF52279">
    <property type="entry name" value="Beta-D-glucan exohydrolase, C-terminal domain"/>
    <property type="match status" value="1"/>
</dbReference>
<keyword evidence="2" id="KW-0378">Hydrolase</keyword>
<dbReference type="InterPro" id="IPR026891">
    <property type="entry name" value="Fn3-like"/>
</dbReference>
<evidence type="ECO:0000256" key="3">
    <source>
        <dbReference type="SAM" id="MobiDB-lite"/>
    </source>
</evidence>
<dbReference type="PRINTS" id="PR00133">
    <property type="entry name" value="GLHYDRLASE3"/>
</dbReference>
<proteinExistence type="inferred from homology"/>
<dbReference type="InterPro" id="IPR001764">
    <property type="entry name" value="Glyco_hydro_3_N"/>
</dbReference>
<dbReference type="SMART" id="SM01217">
    <property type="entry name" value="Fn3_like"/>
    <property type="match status" value="1"/>
</dbReference>
<dbReference type="Gene3D" id="2.60.120.260">
    <property type="entry name" value="Galactose-binding domain-like"/>
    <property type="match status" value="1"/>
</dbReference>
<evidence type="ECO:0000313" key="5">
    <source>
        <dbReference type="EMBL" id="OUE27183.1"/>
    </source>
</evidence>
<feature type="domain" description="PA14" evidence="4">
    <location>
        <begin position="454"/>
        <end position="603"/>
    </location>
</feature>
<feature type="compositionally biased region" description="Basic and acidic residues" evidence="3">
    <location>
        <begin position="37"/>
        <end position="47"/>
    </location>
</feature>
<keyword evidence="6" id="KW-1185">Reference proteome</keyword>
<dbReference type="InterPro" id="IPR050288">
    <property type="entry name" value="Cellulose_deg_GH3"/>
</dbReference>